<feature type="compositionally biased region" description="Low complexity" evidence="2">
    <location>
        <begin position="112"/>
        <end position="129"/>
    </location>
</feature>
<dbReference type="InterPro" id="IPR024329">
    <property type="entry name" value="Amyloid_glyco_E2_domain"/>
</dbReference>
<feature type="domain" description="E2" evidence="3">
    <location>
        <begin position="5"/>
        <end position="87"/>
    </location>
</feature>
<evidence type="ECO:0000256" key="1">
    <source>
        <dbReference type="SAM" id="Coils"/>
    </source>
</evidence>
<evidence type="ECO:0000313" key="4">
    <source>
        <dbReference type="EMBL" id="XDT73797.1"/>
    </source>
</evidence>
<dbReference type="Gene3D" id="1.10.150.20">
    <property type="entry name" value="5' to 3' exonuclease, C-terminal subdomain"/>
    <property type="match status" value="1"/>
</dbReference>
<dbReference type="RefSeq" id="WP_369602776.1">
    <property type="nucleotide sequence ID" value="NZ_CP154858.1"/>
</dbReference>
<evidence type="ECO:0000256" key="2">
    <source>
        <dbReference type="SAM" id="MobiDB-lite"/>
    </source>
</evidence>
<name>A0AB39V0L1_9GAMM</name>
<keyword evidence="1" id="KW-0175">Coiled coil</keyword>
<sequence>MGKKAKDLIKKNLEKVTDTVSKEVSKAQEQFNAMLNDLLRQAESLQAQVTEPFRKMIKDMEELREKELQRLQSEYQRMLEELQNVQQQFLERLGLARPKADEPAKTSDKVQPAAAEKPAAPAETTKPATQGASRSGKTAAPKASGTRKPAPAKAAPRKKKVDIDDLTQLTGVGPATAKKMNAAGIHSLKQIANPSEDDKAILAQFSNVRHHEKWQAEARALLNG</sequence>
<feature type="compositionally biased region" description="Basic and acidic residues" evidence="2">
    <location>
        <begin position="98"/>
        <end position="108"/>
    </location>
</feature>
<dbReference type="SUPFAM" id="SSF158702">
    <property type="entry name" value="Sec63 N-terminal domain-like"/>
    <property type="match status" value="1"/>
</dbReference>
<protein>
    <submittedName>
        <fullName evidence="4">Helix-hairpin-helix domain-containing protein</fullName>
    </submittedName>
</protein>
<dbReference type="InterPro" id="IPR027267">
    <property type="entry name" value="AH/BAR_dom_sf"/>
</dbReference>
<gene>
    <name evidence="4" type="ORF">AAIA72_07470</name>
</gene>
<dbReference type="Pfam" id="PF12925">
    <property type="entry name" value="APP_E2"/>
    <property type="match status" value="1"/>
</dbReference>
<dbReference type="AlphaFoldDB" id="A0AB39V0L1"/>
<dbReference type="KEGG" id="tcd:AAIA72_07470"/>
<proteinExistence type="predicted"/>
<dbReference type="Pfam" id="PF14520">
    <property type="entry name" value="HHH_5"/>
    <property type="match status" value="1"/>
</dbReference>
<dbReference type="SUPFAM" id="SSF103657">
    <property type="entry name" value="BAR/IMD domain-like"/>
    <property type="match status" value="1"/>
</dbReference>
<evidence type="ECO:0000259" key="3">
    <source>
        <dbReference type="Pfam" id="PF12925"/>
    </source>
</evidence>
<organism evidence="4">
    <name type="scientific">Thermohahella caldifontis</name>
    <dbReference type="NCBI Taxonomy" id="3142973"/>
    <lineage>
        <taxon>Bacteria</taxon>
        <taxon>Pseudomonadati</taxon>
        <taxon>Pseudomonadota</taxon>
        <taxon>Gammaproteobacteria</taxon>
        <taxon>Oceanospirillales</taxon>
        <taxon>Hahellaceae</taxon>
        <taxon>Thermohahella</taxon>
    </lineage>
</organism>
<accession>A0AB39V0L1</accession>
<feature type="region of interest" description="Disordered" evidence="2">
    <location>
        <begin position="94"/>
        <end position="166"/>
    </location>
</feature>
<dbReference type="EMBL" id="CP154858">
    <property type="protein sequence ID" value="XDT73797.1"/>
    <property type="molecule type" value="Genomic_DNA"/>
</dbReference>
<feature type="coiled-coil region" evidence="1">
    <location>
        <begin position="10"/>
        <end position="88"/>
    </location>
</feature>
<reference evidence="4" key="1">
    <citation type="submission" date="2024-05" db="EMBL/GenBank/DDBJ databases">
        <title>Genome sequencing of novel strain.</title>
        <authorList>
            <person name="Ganbat D."/>
            <person name="Ganbat S."/>
            <person name="Lee S.-J."/>
        </authorList>
    </citation>
    <scope>NUCLEOTIDE SEQUENCE</scope>
    <source>
        <strain evidence="4">SMD15-11</strain>
    </source>
</reference>